<proteinExistence type="predicted"/>
<evidence type="ECO:0000259" key="2">
    <source>
        <dbReference type="Pfam" id="PF21028"/>
    </source>
</evidence>
<dbReference type="PIRSF" id="PIRSF029557">
    <property type="entry name" value="UCP029557"/>
    <property type="match status" value="1"/>
</dbReference>
<feature type="domain" description="DUF1285" evidence="2">
    <location>
        <begin position="101"/>
        <end position="196"/>
    </location>
</feature>
<dbReference type="EMBL" id="BMKF01000001">
    <property type="protein sequence ID" value="GGB65636.1"/>
    <property type="molecule type" value="Genomic_DNA"/>
</dbReference>
<feature type="domain" description="DUF1285" evidence="1">
    <location>
        <begin position="33"/>
        <end position="100"/>
    </location>
</feature>
<dbReference type="Gene3D" id="2.30.270.10">
    <property type="entry name" value="duf1285 protein"/>
    <property type="match status" value="1"/>
</dbReference>
<dbReference type="Pfam" id="PF21028">
    <property type="entry name" value="DUF1285_C"/>
    <property type="match status" value="1"/>
</dbReference>
<dbReference type="InterPro" id="IPR048342">
    <property type="entry name" value="DUF1285_C"/>
</dbReference>
<keyword evidence="4" id="KW-1185">Reference proteome</keyword>
<reference evidence="4" key="1">
    <citation type="journal article" date="2019" name="Int. J. Syst. Evol. Microbiol.">
        <title>The Global Catalogue of Microorganisms (GCM) 10K type strain sequencing project: providing services to taxonomists for standard genome sequencing and annotation.</title>
        <authorList>
            <consortium name="The Broad Institute Genomics Platform"/>
            <consortium name="The Broad Institute Genome Sequencing Center for Infectious Disease"/>
            <person name="Wu L."/>
            <person name="Ma J."/>
        </authorList>
    </citation>
    <scope>NUCLEOTIDE SEQUENCE [LARGE SCALE GENOMIC DNA]</scope>
    <source>
        <strain evidence="4">CGMCC 1.15928</strain>
    </source>
</reference>
<dbReference type="Gene3D" id="3.10.540.10">
    <property type="entry name" value="duf1285 like domain"/>
    <property type="match status" value="1"/>
</dbReference>
<dbReference type="InterPro" id="IPR048341">
    <property type="entry name" value="DUF1285_N"/>
</dbReference>
<sequence>MAERDVKSNQNTAISLDDLLKQIAPDPSGRKLPPVDAWSPERSTDIDMEIRADGSWWHEGGQIKREKLVKLFSTILRRDADGSFWLVTPYEKVVVHVEDAPFMAVRVDVAGERGRDQQIVMKTNLGDVVVVGPDHPLRVETDPETLEPSPYVFVRGRLEAKLTRPAFYELAELAEPAPDGDEERLGVWSQGAFYDLGPAGT</sequence>
<accession>A0ABQ1JGS8</accession>
<dbReference type="Proteomes" id="UP000628854">
    <property type="component" value="Unassembled WGS sequence"/>
</dbReference>
<dbReference type="InterPro" id="IPR023361">
    <property type="entry name" value="DUF1285_beta_roll_sf"/>
</dbReference>
<evidence type="ECO:0000313" key="4">
    <source>
        <dbReference type="Proteomes" id="UP000628854"/>
    </source>
</evidence>
<evidence type="ECO:0008006" key="5">
    <source>
        <dbReference type="Google" id="ProtNLM"/>
    </source>
</evidence>
<dbReference type="Pfam" id="PF06938">
    <property type="entry name" value="DUF1285_N"/>
    <property type="match status" value="1"/>
</dbReference>
<protein>
    <recommendedName>
        <fullName evidence="5">DUF1285 domain-containing protein</fullName>
    </recommendedName>
</protein>
<comment type="caution">
    <text evidence="3">The sequence shown here is derived from an EMBL/GenBank/DDBJ whole genome shotgun (WGS) entry which is preliminary data.</text>
</comment>
<dbReference type="InterPro" id="IPR010707">
    <property type="entry name" value="DUF1285"/>
</dbReference>
<name>A0ABQ1JGS8_9PROT</name>
<evidence type="ECO:0000313" key="3">
    <source>
        <dbReference type="EMBL" id="GGB65636.1"/>
    </source>
</evidence>
<evidence type="ECO:0000259" key="1">
    <source>
        <dbReference type="Pfam" id="PF06938"/>
    </source>
</evidence>
<gene>
    <name evidence="3" type="ORF">GCM10011503_13080</name>
</gene>
<organism evidence="3 4">
    <name type="scientific">Henriciella pelagia</name>
    <dbReference type="NCBI Taxonomy" id="1977912"/>
    <lineage>
        <taxon>Bacteria</taxon>
        <taxon>Pseudomonadati</taxon>
        <taxon>Pseudomonadota</taxon>
        <taxon>Alphaproteobacteria</taxon>
        <taxon>Hyphomonadales</taxon>
        <taxon>Hyphomonadaceae</taxon>
        <taxon>Henriciella</taxon>
    </lineage>
</organism>